<sequence length="81" mass="8722">MKTPTVEKNSAVEKAIAIAGSQKELARRCGKAQSTICDWLNGKKRISPAFVPDLVNAVDGKVAAHEFRPDLPALFPHPNGL</sequence>
<evidence type="ECO:0000259" key="1">
    <source>
        <dbReference type="PROSITE" id="PS50943"/>
    </source>
</evidence>
<evidence type="ECO:0000313" key="3">
    <source>
        <dbReference type="EMBL" id="VTP70462.1"/>
    </source>
</evidence>
<dbReference type="Gene3D" id="1.10.260.40">
    <property type="entry name" value="lambda repressor-like DNA-binding domains"/>
    <property type="match status" value="1"/>
</dbReference>
<dbReference type="EMBL" id="PDLK01000002">
    <property type="protein sequence ID" value="PHH04975.1"/>
    <property type="molecule type" value="Genomic_DNA"/>
</dbReference>
<dbReference type="Proteomes" id="UP000310719">
    <property type="component" value="Chromosome"/>
</dbReference>
<evidence type="ECO:0000313" key="4">
    <source>
        <dbReference type="Proteomes" id="UP000222768"/>
    </source>
</evidence>
<dbReference type="Pfam" id="PF15943">
    <property type="entry name" value="YdaS_toxin"/>
    <property type="match status" value="1"/>
</dbReference>
<name>A0A4U9I032_9ENTR</name>
<dbReference type="InterPro" id="IPR031856">
    <property type="entry name" value="YdaS_toxin-like"/>
</dbReference>
<dbReference type="SUPFAM" id="SSF47413">
    <property type="entry name" value="lambda repressor-like DNA-binding domains"/>
    <property type="match status" value="1"/>
</dbReference>
<accession>A0A4U9I032</accession>
<dbReference type="InterPro" id="IPR010982">
    <property type="entry name" value="Lambda_DNA-bd_dom_sf"/>
</dbReference>
<reference evidence="3 5" key="3">
    <citation type="submission" date="2019-05" db="EMBL/GenBank/DDBJ databases">
        <authorList>
            <consortium name="Pathogen Informatics"/>
        </authorList>
    </citation>
    <scope>NUCLEOTIDE SEQUENCE [LARGE SCALE GENOMIC DNA]</scope>
    <source>
        <strain evidence="3 5">NCTC13032</strain>
    </source>
</reference>
<dbReference type="InterPro" id="IPR001387">
    <property type="entry name" value="Cro/C1-type_HTH"/>
</dbReference>
<dbReference type="Proteomes" id="UP000222768">
    <property type="component" value="Unassembled WGS sequence"/>
</dbReference>
<evidence type="ECO:0000313" key="2">
    <source>
        <dbReference type="EMBL" id="PHH04975.1"/>
    </source>
</evidence>
<reference evidence="4" key="2">
    <citation type="submission" date="2017-09" db="EMBL/GenBank/DDBJ databases">
        <title>FDA dAtabase for Regulatory Grade micrObial Sequences (FDA-ARGOS): Supporting development and validation of Infectious Disease Dx tests.</title>
        <authorList>
            <person name="Minogue T."/>
            <person name="Wolcott M."/>
            <person name="Wasieloski L."/>
            <person name="Aguilar W."/>
            <person name="Moore D."/>
            <person name="Tallon L."/>
            <person name="Sadzewicz L."/>
            <person name="Ott S."/>
            <person name="Zhao X."/>
            <person name="Nagaraj S."/>
            <person name="Vavikolanu K."/>
            <person name="Aluvathingal J."/>
            <person name="Nadendla S."/>
            <person name="Sichtig H."/>
        </authorList>
    </citation>
    <scope>NUCLEOTIDE SEQUENCE [LARGE SCALE GENOMIC DNA]</scope>
    <source>
        <strain evidence="4">FDAARGOS_404</strain>
    </source>
</reference>
<evidence type="ECO:0000313" key="5">
    <source>
        <dbReference type="Proteomes" id="UP000310719"/>
    </source>
</evidence>
<feature type="domain" description="HTH cro/C1-type" evidence="1">
    <location>
        <begin position="21"/>
        <end position="65"/>
    </location>
</feature>
<dbReference type="RefSeq" id="WP_032612210.1">
    <property type="nucleotide sequence ID" value="NZ_CP083630.1"/>
</dbReference>
<proteinExistence type="predicted"/>
<dbReference type="AlphaFoldDB" id="A0A4U9I032"/>
<protein>
    <submittedName>
        <fullName evidence="2">Transcriptional regulator</fullName>
    </submittedName>
</protein>
<dbReference type="CDD" id="cd00093">
    <property type="entry name" value="HTH_XRE"/>
    <property type="match status" value="1"/>
</dbReference>
<dbReference type="PROSITE" id="PS50943">
    <property type="entry name" value="HTH_CROC1"/>
    <property type="match status" value="1"/>
</dbReference>
<organism evidence="3 5">
    <name type="scientific">Leclercia adecarboxylata</name>
    <dbReference type="NCBI Taxonomy" id="83655"/>
    <lineage>
        <taxon>Bacteria</taxon>
        <taxon>Pseudomonadati</taxon>
        <taxon>Pseudomonadota</taxon>
        <taxon>Gammaproteobacteria</taxon>
        <taxon>Enterobacterales</taxon>
        <taxon>Enterobacteriaceae</taxon>
        <taxon>Leclercia</taxon>
    </lineage>
</organism>
<reference evidence="2" key="1">
    <citation type="submission" date="2017-09" db="EMBL/GenBank/DDBJ databases">
        <title>FDA dAtabase for Regulatory Grade micrObial Sequences (FDA-ARGOS): Supporting development and validation of Infectious Disease Dx tests.</title>
        <authorList>
            <person name="Minogue T."/>
            <person name="Wolcott M."/>
            <person name="Wasieloski L."/>
            <person name="Aguilar W."/>
            <person name="Moore D."/>
            <person name="Tallon L.J."/>
            <person name="Sadzewicz L."/>
            <person name="Ott S."/>
            <person name="Zhao X."/>
            <person name="Nagaraj S."/>
            <person name="Vavikolanu K."/>
            <person name="Aluvathingal J."/>
            <person name="Nadendla S."/>
            <person name="Sichtig H."/>
        </authorList>
    </citation>
    <scope>NUCLEOTIDE SEQUENCE</scope>
    <source>
        <strain evidence="2">FDAARGOS_404</strain>
    </source>
</reference>
<dbReference type="EMBL" id="LR590464">
    <property type="protein sequence ID" value="VTP70462.1"/>
    <property type="molecule type" value="Genomic_DNA"/>
</dbReference>
<gene>
    <name evidence="2" type="ORF">CRX53_13915</name>
    <name evidence="3" type="ORF">NCTC13032_04746</name>
</gene>
<dbReference type="GO" id="GO:0003677">
    <property type="term" value="F:DNA binding"/>
    <property type="evidence" value="ECO:0007669"/>
    <property type="project" value="InterPro"/>
</dbReference>